<evidence type="ECO:0000313" key="2">
    <source>
        <dbReference type="EMBL" id="CEM05704.1"/>
    </source>
</evidence>
<evidence type="ECO:0000256" key="1">
    <source>
        <dbReference type="SAM" id="MobiDB-lite"/>
    </source>
</evidence>
<dbReference type="InterPro" id="IPR013922">
    <property type="entry name" value="Cyclin_PHO80-like"/>
</dbReference>
<dbReference type="GO" id="GO:0019901">
    <property type="term" value="F:protein kinase binding"/>
    <property type="evidence" value="ECO:0007669"/>
    <property type="project" value="InterPro"/>
</dbReference>
<protein>
    <recommendedName>
        <fullName evidence="3">Cyclin-like domain-containing protein</fullName>
    </recommendedName>
</protein>
<feature type="compositionally biased region" description="Low complexity" evidence="1">
    <location>
        <begin position="109"/>
        <end position="141"/>
    </location>
</feature>
<feature type="compositionally biased region" description="Low complexity" evidence="1">
    <location>
        <begin position="210"/>
        <end position="219"/>
    </location>
</feature>
<dbReference type="AlphaFoldDB" id="A0A0G4F2T4"/>
<feature type="compositionally biased region" description="Low complexity" evidence="1">
    <location>
        <begin position="153"/>
        <end position="170"/>
    </location>
</feature>
<dbReference type="EMBL" id="CDMZ01000062">
    <property type="protein sequence ID" value="CEM05704.1"/>
    <property type="molecule type" value="Genomic_DNA"/>
</dbReference>
<evidence type="ECO:0008006" key="3">
    <source>
        <dbReference type="Google" id="ProtNLM"/>
    </source>
</evidence>
<feature type="compositionally biased region" description="Low complexity" evidence="1">
    <location>
        <begin position="590"/>
        <end position="601"/>
    </location>
</feature>
<dbReference type="PANTHER" id="PTHR15615:SF108">
    <property type="entry name" value="PROTEIN CNPPD1"/>
    <property type="match status" value="1"/>
</dbReference>
<feature type="compositionally biased region" description="Low complexity" evidence="1">
    <location>
        <begin position="249"/>
        <end position="260"/>
    </location>
</feature>
<feature type="region of interest" description="Disordered" evidence="1">
    <location>
        <begin position="109"/>
        <end position="368"/>
    </location>
</feature>
<feature type="compositionally biased region" description="Low complexity" evidence="1">
    <location>
        <begin position="631"/>
        <end position="669"/>
    </location>
</feature>
<dbReference type="Gene3D" id="1.10.472.10">
    <property type="entry name" value="Cyclin-like"/>
    <property type="match status" value="1"/>
</dbReference>
<dbReference type="SUPFAM" id="SSF47954">
    <property type="entry name" value="Cyclin-like"/>
    <property type="match status" value="1"/>
</dbReference>
<feature type="region of interest" description="Disordered" evidence="1">
    <location>
        <begin position="559"/>
        <end position="686"/>
    </location>
</feature>
<feature type="compositionally biased region" description="Polar residues" evidence="1">
    <location>
        <begin position="602"/>
        <end position="615"/>
    </location>
</feature>
<accession>A0A0G4F2T4</accession>
<feature type="compositionally biased region" description="Gly residues" evidence="1">
    <location>
        <begin position="184"/>
        <end position="193"/>
    </location>
</feature>
<reference evidence="2" key="1">
    <citation type="submission" date="2014-11" db="EMBL/GenBank/DDBJ databases">
        <authorList>
            <person name="Otto D Thomas"/>
            <person name="Naeem Raeece"/>
        </authorList>
    </citation>
    <scope>NUCLEOTIDE SEQUENCE</scope>
</reference>
<name>A0A0G4F2T4_9ALVE</name>
<sequence length="686" mass="72018">MICTAFSALPNSPVNSKKKQRESSDFSSSAGSSFQPNQPSSGGGRQARSAGGPLSSTAPGRGRNGPFSSVIVKAREQALRVSSAFSLSNNQAGTSRTRNMGLAMTAESRPFAPAPSSSSANCHSQAQGQQGNQGQANSTQSPLYPVCPSTAASSQSSSSLSFLSQSQSRGGRTRRGWNHSFKQPGGGEGGSRVGGQSSSLQRGTSSNGFPVSVSPDDSSISTACSTRTTNTPETANAVVGAGVTHRPHSSLSSSTVASLVPNGNGYSESLAQQQQQARAGGKGSAQSAQQVESEETPHNSVRASTRCHPHGPLFESLPPHGGHPLHQPPHTHRAAHVLPPKGVSVSPERQGSWPLATPPSASATSRPLRRTVTAPGSTFSCQQKADYPVERPFQSEPHDNELLGHLRRDELIEAIANLLSAITKADRAPGQVTKFDAVRVPQITVRDYFLRLAQYFQCSPTCHLLALVYVDRVVQSSQQGFRVDALNIHRLLVTATMVAAKFYDDKFLSNEFYAQVGGVSTREVNRLESRLLSLLDYRLVVLPPELKIYHDHVMAHLKGHQGGSGNSGSLNQSSSSSASSLGGHPTGPLTQTAQQQQKQQQFASTGSQHPTQFSSPAKHRGSSSNVPSHGHQQQQHNNPLQQASGAAASSFMSVPSFGSSSAAASATAVGGRGGSASWTTFGGSGR</sequence>
<gene>
    <name evidence="2" type="ORF">Cvel_14704</name>
</gene>
<dbReference type="InterPro" id="IPR036915">
    <property type="entry name" value="Cyclin-like_sf"/>
</dbReference>
<feature type="compositionally biased region" description="Low complexity" evidence="1">
    <location>
        <begin position="269"/>
        <end position="290"/>
    </location>
</feature>
<dbReference type="Pfam" id="PF08613">
    <property type="entry name" value="Cyclin"/>
    <property type="match status" value="1"/>
</dbReference>
<dbReference type="VEuPathDB" id="CryptoDB:Cvel_14704"/>
<proteinExistence type="predicted"/>
<dbReference type="PANTHER" id="PTHR15615">
    <property type="match status" value="1"/>
</dbReference>
<organism evidence="2">
    <name type="scientific">Chromera velia CCMP2878</name>
    <dbReference type="NCBI Taxonomy" id="1169474"/>
    <lineage>
        <taxon>Eukaryota</taxon>
        <taxon>Sar</taxon>
        <taxon>Alveolata</taxon>
        <taxon>Colpodellida</taxon>
        <taxon>Chromeraceae</taxon>
        <taxon>Chromera</taxon>
    </lineage>
</organism>
<feature type="region of interest" description="Disordered" evidence="1">
    <location>
        <begin position="1"/>
        <end position="71"/>
    </location>
</feature>
<feature type="compositionally biased region" description="Low complexity" evidence="1">
    <location>
        <begin position="194"/>
        <end position="203"/>
    </location>
</feature>
<feature type="compositionally biased region" description="Low complexity" evidence="1">
    <location>
        <begin position="567"/>
        <end position="583"/>
    </location>
</feature>
<feature type="compositionally biased region" description="Polar residues" evidence="1">
    <location>
        <begin position="220"/>
        <end position="234"/>
    </location>
</feature>